<evidence type="ECO:0000313" key="3">
    <source>
        <dbReference type="EMBL" id="QHI39072.1"/>
    </source>
</evidence>
<evidence type="ECO:0000256" key="1">
    <source>
        <dbReference type="SAM" id="Phobius"/>
    </source>
</evidence>
<gene>
    <name evidence="3" type="ORF">IMCC3317_44730</name>
</gene>
<evidence type="ECO:0000259" key="2">
    <source>
        <dbReference type="Pfam" id="PF01882"/>
    </source>
</evidence>
<keyword evidence="1" id="KW-1133">Transmembrane helix</keyword>
<dbReference type="KEGG" id="kan:IMCC3317_44730"/>
<keyword evidence="4" id="KW-1185">Reference proteome</keyword>
<keyword evidence="1" id="KW-0812">Transmembrane</keyword>
<keyword evidence="1" id="KW-0472">Membrane</keyword>
<dbReference type="InterPro" id="IPR002881">
    <property type="entry name" value="DUF58"/>
</dbReference>
<reference evidence="3 4" key="1">
    <citation type="journal article" date="2013" name="Int. J. Syst. Evol. Microbiol.">
        <title>Kordia antarctica sp. nov., isolated from Antarctic seawater.</title>
        <authorList>
            <person name="Baek K."/>
            <person name="Choi A."/>
            <person name="Kang I."/>
            <person name="Lee K."/>
            <person name="Cho J.C."/>
        </authorList>
    </citation>
    <scope>NUCLEOTIDE SEQUENCE [LARGE SCALE GENOMIC DNA]</scope>
    <source>
        <strain evidence="3 4">IMCC3317</strain>
    </source>
</reference>
<dbReference type="Pfam" id="PF01882">
    <property type="entry name" value="DUF58"/>
    <property type="match status" value="1"/>
</dbReference>
<feature type="transmembrane region" description="Helical" evidence="1">
    <location>
        <begin position="40"/>
        <end position="61"/>
    </location>
</feature>
<evidence type="ECO:0000313" key="4">
    <source>
        <dbReference type="Proteomes" id="UP000464657"/>
    </source>
</evidence>
<sequence length="447" mass="52254">MESIKRFFKSLYLQDRFFYGCLSIILCFIVSFIFPKFFYISKLLLLILLTFALLDIIILYVTKRGISGKRQTPEKFSNGDENDVFLRIENYYTFSIYTKIIDEIPEQFQVRDFSIEKKLAASSVSELKYNLRPTERGEYTFGKLNIYVMSILGLVSRRFFFDNEIMVPTYPAYLQLKKYDLLAISNNLTMYGIKKIRRIGHTMEFEQIKEYVTGDDLRTINWKATAKQNQLMVNQYQDEKSQPVYSVIDKGRVMKMPFDGLSLLDYAINATLVMSNVVLKKQDKAGMFTFSKNVENMVVAEKRSAQMSMILESLYNVNTDFFESDYGRLYADIKRNIKHRSLILLYTNFETMDALNRQLPYLKGIAKSHLLVVVFFKNTELNELIEAEATNIQEAYDKVIAEKFSFEKRLIVNELKKYGIYSILTTPENLTIDAINKYLEMKARGLV</sequence>
<dbReference type="EMBL" id="CP019288">
    <property type="protein sequence ID" value="QHI39072.1"/>
    <property type="molecule type" value="Genomic_DNA"/>
</dbReference>
<organism evidence="3 4">
    <name type="scientific">Kordia antarctica</name>
    <dbReference type="NCBI Taxonomy" id="1218801"/>
    <lineage>
        <taxon>Bacteria</taxon>
        <taxon>Pseudomonadati</taxon>
        <taxon>Bacteroidota</taxon>
        <taxon>Flavobacteriia</taxon>
        <taxon>Flavobacteriales</taxon>
        <taxon>Flavobacteriaceae</taxon>
        <taxon>Kordia</taxon>
    </lineage>
</organism>
<dbReference type="PANTHER" id="PTHR33608:SF3">
    <property type="entry name" value="SLR2013 PROTEIN"/>
    <property type="match status" value="1"/>
</dbReference>
<feature type="transmembrane region" description="Helical" evidence="1">
    <location>
        <begin position="16"/>
        <end position="34"/>
    </location>
</feature>
<name>A0A7L4ZR36_9FLAO</name>
<dbReference type="Proteomes" id="UP000464657">
    <property type="component" value="Chromosome"/>
</dbReference>
<dbReference type="PANTHER" id="PTHR33608">
    <property type="entry name" value="BLL2464 PROTEIN"/>
    <property type="match status" value="1"/>
</dbReference>
<dbReference type="AlphaFoldDB" id="A0A7L4ZR36"/>
<feature type="domain" description="DUF58" evidence="2">
    <location>
        <begin position="208"/>
        <end position="354"/>
    </location>
</feature>
<proteinExistence type="predicted"/>
<accession>A0A7L4ZR36</accession>
<protein>
    <recommendedName>
        <fullName evidence="2">DUF58 domain-containing protein</fullName>
    </recommendedName>
</protein>